<evidence type="ECO:0000256" key="1">
    <source>
        <dbReference type="SAM" id="MobiDB-lite"/>
    </source>
</evidence>
<evidence type="ECO:0000313" key="2">
    <source>
        <dbReference type="EMBL" id="TDZ17816.1"/>
    </source>
</evidence>
<dbReference type="STRING" id="1213857.A0A484FJA0"/>
<dbReference type="AlphaFoldDB" id="A0A484FJA0"/>
<gene>
    <name evidence="2" type="ORF">Cob_v009365</name>
</gene>
<keyword evidence="3" id="KW-1185">Reference proteome</keyword>
<feature type="region of interest" description="Disordered" evidence="1">
    <location>
        <begin position="103"/>
        <end position="154"/>
    </location>
</feature>
<reference evidence="3" key="2">
    <citation type="journal article" date="2019" name="Mol. Plant Microbe Interact.">
        <title>Genome sequence resources for four phytopathogenic fungi from the Colletotrichum orbiculare species complex.</title>
        <authorList>
            <person name="Gan P."/>
            <person name="Tsushima A."/>
            <person name="Narusaka M."/>
            <person name="Narusaka Y."/>
            <person name="Takano Y."/>
            <person name="Kubo Y."/>
            <person name="Shirasu K."/>
        </authorList>
    </citation>
    <scope>GENOME REANNOTATION</scope>
    <source>
        <strain evidence="3">104-T / ATCC 96160 / CBS 514.97 / LARS 414 / MAFF 240422</strain>
    </source>
</reference>
<name>A0A484FJA0_COLOR</name>
<organism evidence="2 3">
    <name type="scientific">Colletotrichum orbiculare (strain 104-T / ATCC 96160 / CBS 514.97 / LARS 414 / MAFF 240422)</name>
    <name type="common">Cucumber anthracnose fungus</name>
    <name type="synonym">Colletotrichum lagenarium</name>
    <dbReference type="NCBI Taxonomy" id="1213857"/>
    <lineage>
        <taxon>Eukaryota</taxon>
        <taxon>Fungi</taxon>
        <taxon>Dikarya</taxon>
        <taxon>Ascomycota</taxon>
        <taxon>Pezizomycotina</taxon>
        <taxon>Sordariomycetes</taxon>
        <taxon>Hypocreomycetidae</taxon>
        <taxon>Glomerellales</taxon>
        <taxon>Glomerellaceae</taxon>
        <taxon>Colletotrichum</taxon>
        <taxon>Colletotrichum orbiculare species complex</taxon>
    </lineage>
</organism>
<feature type="region of interest" description="Disordered" evidence="1">
    <location>
        <begin position="1"/>
        <end position="38"/>
    </location>
</feature>
<feature type="compositionally biased region" description="Polar residues" evidence="1">
    <location>
        <begin position="1"/>
        <end position="10"/>
    </location>
</feature>
<proteinExistence type="predicted"/>
<reference evidence="3" key="1">
    <citation type="journal article" date="2013" name="New Phytol.">
        <title>Comparative genomic and transcriptomic analyses reveal the hemibiotrophic stage shift of Colletotrichum fungi.</title>
        <authorList>
            <person name="Gan P."/>
            <person name="Ikeda K."/>
            <person name="Irieda H."/>
            <person name="Narusaka M."/>
            <person name="O'Connell R.J."/>
            <person name="Narusaka Y."/>
            <person name="Takano Y."/>
            <person name="Kubo Y."/>
            <person name="Shirasu K."/>
        </authorList>
    </citation>
    <scope>NUCLEOTIDE SEQUENCE [LARGE SCALE GENOMIC DNA]</scope>
    <source>
        <strain evidence="3">104-T / ATCC 96160 / CBS 514.97 / LARS 414 / MAFF 240422</strain>
    </source>
</reference>
<feature type="compositionally biased region" description="Polar residues" evidence="1">
    <location>
        <begin position="176"/>
        <end position="214"/>
    </location>
</feature>
<evidence type="ECO:0000313" key="3">
    <source>
        <dbReference type="Proteomes" id="UP000014480"/>
    </source>
</evidence>
<sequence length="214" mass="22383">MGLESITNIAKQFAGNDQSKKDQQQQQQGPTQTDDKSWADVGSAAQTAYANLKTNRAQGEGADYTEIGGIAKDAYDKYSREGGQESDVGKAIAAGFEVDVKKGEGEEGYDDHSQVQKKLSEKGGLVGRGTKGGLAGDGSDEGVDDGEDGGAGDVIAGWKVGRALRSKKTALDSSDYDQSTLGVEENVSSGDGRKNQTSSTQTGYIADATQRTDI</sequence>
<feature type="compositionally biased region" description="Basic and acidic residues" evidence="1">
    <location>
        <begin position="103"/>
        <end position="121"/>
    </location>
</feature>
<comment type="caution">
    <text evidence="2">The sequence shown here is derived from an EMBL/GenBank/DDBJ whole genome shotgun (WGS) entry which is preliminary data.</text>
</comment>
<feature type="region of interest" description="Disordered" evidence="1">
    <location>
        <begin position="168"/>
        <end position="214"/>
    </location>
</feature>
<dbReference type="Proteomes" id="UP000014480">
    <property type="component" value="Unassembled WGS sequence"/>
</dbReference>
<feature type="compositionally biased region" description="Acidic residues" evidence="1">
    <location>
        <begin position="138"/>
        <end position="150"/>
    </location>
</feature>
<feature type="compositionally biased region" description="Gly residues" evidence="1">
    <location>
        <begin position="124"/>
        <end position="136"/>
    </location>
</feature>
<accession>A0A484FJA0</accession>
<protein>
    <submittedName>
        <fullName evidence="2">Uncharacterized protein</fullName>
    </submittedName>
</protein>
<dbReference type="EMBL" id="AMCV02000027">
    <property type="protein sequence ID" value="TDZ17816.1"/>
    <property type="molecule type" value="Genomic_DNA"/>
</dbReference>